<accession>A0A9X3XE76</accession>
<dbReference type="AlphaFoldDB" id="A0A9X3XE76"/>
<organism evidence="1 2">
    <name type="scientific">Polyangium jinanense</name>
    <dbReference type="NCBI Taxonomy" id="2829994"/>
    <lineage>
        <taxon>Bacteria</taxon>
        <taxon>Pseudomonadati</taxon>
        <taxon>Myxococcota</taxon>
        <taxon>Polyangia</taxon>
        <taxon>Polyangiales</taxon>
        <taxon>Polyangiaceae</taxon>
        <taxon>Polyangium</taxon>
    </lineage>
</organism>
<protein>
    <submittedName>
        <fullName evidence="1">Uncharacterized protein</fullName>
    </submittedName>
</protein>
<reference evidence="1 2" key="1">
    <citation type="submission" date="2021-04" db="EMBL/GenBank/DDBJ databases">
        <title>Genome analysis of Polyangium sp.</title>
        <authorList>
            <person name="Li Y."/>
            <person name="Wang J."/>
        </authorList>
    </citation>
    <scope>NUCLEOTIDE SEQUENCE [LARGE SCALE GENOMIC DNA]</scope>
    <source>
        <strain evidence="1 2">SDU14</strain>
    </source>
</reference>
<dbReference type="RefSeq" id="WP_272426858.1">
    <property type="nucleotide sequence ID" value="NZ_JAGTJJ010000052.1"/>
</dbReference>
<dbReference type="Proteomes" id="UP001151081">
    <property type="component" value="Unassembled WGS sequence"/>
</dbReference>
<keyword evidence="2" id="KW-1185">Reference proteome</keyword>
<proteinExistence type="predicted"/>
<comment type="caution">
    <text evidence="1">The sequence shown here is derived from an EMBL/GenBank/DDBJ whole genome shotgun (WGS) entry which is preliminary data.</text>
</comment>
<evidence type="ECO:0000313" key="1">
    <source>
        <dbReference type="EMBL" id="MDC3987403.1"/>
    </source>
</evidence>
<name>A0A9X3XE76_9BACT</name>
<dbReference type="PROSITE" id="PS51257">
    <property type="entry name" value="PROKAR_LIPOPROTEIN"/>
    <property type="match status" value="1"/>
</dbReference>
<gene>
    <name evidence="1" type="ORF">KEG57_43440</name>
</gene>
<dbReference type="EMBL" id="JAGTJJ010000052">
    <property type="protein sequence ID" value="MDC3987403.1"/>
    <property type="molecule type" value="Genomic_DNA"/>
</dbReference>
<evidence type="ECO:0000313" key="2">
    <source>
        <dbReference type="Proteomes" id="UP001151081"/>
    </source>
</evidence>
<sequence length="141" mass="15123">MRNQIVFGLCILVMGCASSSAPEVAESKAAVMALRAPLPRPTDPQCGACTYVINETLVYASLDGMDQMPSMDLILYTSTGEVLGKYDGLAPRTYAPGKATYWVSDGPTRSVEYGVLGWQGLTGYHTQKIKAVSSEILLPVE</sequence>